<organism evidence="2 3">
    <name type="scientific">Chitinophaga polysaccharea</name>
    <dbReference type="NCBI Taxonomy" id="1293035"/>
    <lineage>
        <taxon>Bacteria</taxon>
        <taxon>Pseudomonadati</taxon>
        <taxon>Bacteroidota</taxon>
        <taxon>Chitinophagia</taxon>
        <taxon>Chitinophagales</taxon>
        <taxon>Chitinophagaceae</taxon>
        <taxon>Chitinophaga</taxon>
    </lineage>
</organism>
<dbReference type="InterPro" id="IPR041657">
    <property type="entry name" value="HTH_17"/>
</dbReference>
<dbReference type="Proteomes" id="UP000320811">
    <property type="component" value="Unassembled WGS sequence"/>
</dbReference>
<reference evidence="2 3" key="1">
    <citation type="submission" date="2019-06" db="EMBL/GenBank/DDBJ databases">
        <title>Sorghum-associated microbial communities from plants grown in Nebraska, USA.</title>
        <authorList>
            <person name="Schachtman D."/>
        </authorList>
    </citation>
    <scope>NUCLEOTIDE SEQUENCE [LARGE SCALE GENOMIC DNA]</scope>
    <source>
        <strain evidence="2 3">1209</strain>
    </source>
</reference>
<feature type="domain" description="Helix-turn-helix" evidence="1">
    <location>
        <begin position="44"/>
        <end position="83"/>
    </location>
</feature>
<accession>A0A561PL43</accession>
<evidence type="ECO:0000259" key="1">
    <source>
        <dbReference type="Pfam" id="PF12728"/>
    </source>
</evidence>
<evidence type="ECO:0000313" key="3">
    <source>
        <dbReference type="Proteomes" id="UP000320811"/>
    </source>
</evidence>
<gene>
    <name evidence="2" type="ORF">FHW36_10649</name>
</gene>
<dbReference type="RefSeq" id="WP_145671263.1">
    <property type="nucleotide sequence ID" value="NZ_VIWO01000006.1"/>
</dbReference>
<dbReference type="Pfam" id="PF12728">
    <property type="entry name" value="HTH_17"/>
    <property type="match status" value="1"/>
</dbReference>
<protein>
    <submittedName>
        <fullName evidence="2">Excisionase family DNA binding protein</fullName>
    </submittedName>
</protein>
<proteinExistence type="predicted"/>
<name>A0A561PL43_9BACT</name>
<evidence type="ECO:0000313" key="2">
    <source>
        <dbReference type="EMBL" id="TWF38828.1"/>
    </source>
</evidence>
<dbReference type="AlphaFoldDB" id="A0A561PL43"/>
<dbReference type="EMBL" id="VIWO01000006">
    <property type="protein sequence ID" value="TWF38828.1"/>
    <property type="molecule type" value="Genomic_DNA"/>
</dbReference>
<keyword evidence="3" id="KW-1185">Reference proteome</keyword>
<comment type="caution">
    <text evidence="2">The sequence shown here is derived from an EMBL/GenBank/DDBJ whole genome shotgun (WGS) entry which is preliminary data.</text>
</comment>
<sequence length="96" mass="10781">MESIQIVSLSVAELQQMLDKCAQDAANKAVAHIMAVKHDPNEELTVADLADMFHCSKHTIYRRIKGHKISTVKVGRDIAVKRKFLDLIKKPVVTDK</sequence>